<accession>A0A2P6N863</accession>
<comment type="caution">
    <text evidence="1">The sequence shown here is derived from an EMBL/GenBank/DDBJ whole genome shotgun (WGS) entry which is preliminary data.</text>
</comment>
<dbReference type="AlphaFoldDB" id="A0A2P6N863"/>
<sequence>MLQLTHLWIVTAVRSNSPQSHKSRTSIQDFLYAFYRDTTIFSDFCRYGVNETRVEKKSYDTMASCAVTRHSTDIAHGYLPDEFGMGSWVFNQV</sequence>
<protein>
    <submittedName>
        <fullName evidence="1">Uncharacterized protein</fullName>
    </submittedName>
</protein>
<dbReference type="InParanoid" id="A0A2P6N863"/>
<dbReference type="Proteomes" id="UP000241769">
    <property type="component" value="Unassembled WGS sequence"/>
</dbReference>
<proteinExistence type="predicted"/>
<dbReference type="EMBL" id="MDYQ01000160">
    <property type="protein sequence ID" value="PRP80147.1"/>
    <property type="molecule type" value="Genomic_DNA"/>
</dbReference>
<gene>
    <name evidence="1" type="ORF">PROFUN_12230</name>
</gene>
<keyword evidence="2" id="KW-1185">Reference proteome</keyword>
<evidence type="ECO:0000313" key="2">
    <source>
        <dbReference type="Proteomes" id="UP000241769"/>
    </source>
</evidence>
<organism evidence="1 2">
    <name type="scientific">Planoprotostelium fungivorum</name>
    <dbReference type="NCBI Taxonomy" id="1890364"/>
    <lineage>
        <taxon>Eukaryota</taxon>
        <taxon>Amoebozoa</taxon>
        <taxon>Evosea</taxon>
        <taxon>Variosea</taxon>
        <taxon>Cavosteliida</taxon>
        <taxon>Cavosteliaceae</taxon>
        <taxon>Planoprotostelium</taxon>
    </lineage>
</organism>
<name>A0A2P6N863_9EUKA</name>
<evidence type="ECO:0000313" key="1">
    <source>
        <dbReference type="EMBL" id="PRP80147.1"/>
    </source>
</evidence>
<reference evidence="1 2" key="1">
    <citation type="journal article" date="2018" name="Genome Biol. Evol.">
        <title>Multiple Roots of Fruiting Body Formation in Amoebozoa.</title>
        <authorList>
            <person name="Hillmann F."/>
            <person name="Forbes G."/>
            <person name="Novohradska S."/>
            <person name="Ferling I."/>
            <person name="Riege K."/>
            <person name="Groth M."/>
            <person name="Westermann M."/>
            <person name="Marz M."/>
            <person name="Spaller T."/>
            <person name="Winckler T."/>
            <person name="Schaap P."/>
            <person name="Glockner G."/>
        </authorList>
    </citation>
    <scope>NUCLEOTIDE SEQUENCE [LARGE SCALE GENOMIC DNA]</scope>
    <source>
        <strain evidence="1 2">Jena</strain>
    </source>
</reference>